<evidence type="ECO:0000313" key="2">
    <source>
        <dbReference type="EMBL" id="GAA2970688.1"/>
    </source>
</evidence>
<name>A0ABP6K859_9ACTN</name>
<comment type="caution">
    <text evidence="2">The sequence shown here is derived from an EMBL/GenBank/DDBJ whole genome shotgun (WGS) entry which is preliminary data.</text>
</comment>
<dbReference type="EMBL" id="BAAAUD010000098">
    <property type="protein sequence ID" value="GAA2970688.1"/>
    <property type="molecule type" value="Genomic_DNA"/>
</dbReference>
<protein>
    <recommendedName>
        <fullName evidence="1">Microcin J25-processing protein McjB C-terminal domain-containing protein</fullName>
    </recommendedName>
</protein>
<dbReference type="NCBIfam" id="NF033537">
    <property type="entry name" value="lasso_biosyn_B2"/>
    <property type="match status" value="1"/>
</dbReference>
<organism evidence="2 3">
    <name type="scientific">Streptomyces enissocaesilis</name>
    <dbReference type="NCBI Taxonomy" id="332589"/>
    <lineage>
        <taxon>Bacteria</taxon>
        <taxon>Bacillati</taxon>
        <taxon>Actinomycetota</taxon>
        <taxon>Actinomycetes</taxon>
        <taxon>Kitasatosporales</taxon>
        <taxon>Streptomycetaceae</taxon>
        <taxon>Streptomyces</taxon>
        <taxon>Streptomyces rochei group</taxon>
    </lineage>
</organism>
<dbReference type="Proteomes" id="UP001500403">
    <property type="component" value="Unassembled WGS sequence"/>
</dbReference>
<feature type="domain" description="Microcin J25-processing protein McjB C-terminal" evidence="1">
    <location>
        <begin position="25"/>
        <end position="135"/>
    </location>
</feature>
<keyword evidence="3" id="KW-1185">Reference proteome</keyword>
<evidence type="ECO:0000313" key="3">
    <source>
        <dbReference type="Proteomes" id="UP001500403"/>
    </source>
</evidence>
<proteinExistence type="predicted"/>
<dbReference type="InterPro" id="IPR032708">
    <property type="entry name" value="McjB_C"/>
</dbReference>
<dbReference type="RefSeq" id="WP_344500240.1">
    <property type="nucleotide sequence ID" value="NZ_BAAAUD010000098.1"/>
</dbReference>
<evidence type="ECO:0000259" key="1">
    <source>
        <dbReference type="Pfam" id="PF13471"/>
    </source>
</evidence>
<dbReference type="Pfam" id="PF13471">
    <property type="entry name" value="Transglut_core3"/>
    <property type="match status" value="1"/>
</dbReference>
<reference evidence="3" key="1">
    <citation type="journal article" date="2019" name="Int. J. Syst. Evol. Microbiol.">
        <title>The Global Catalogue of Microorganisms (GCM) 10K type strain sequencing project: providing services to taxonomists for standard genome sequencing and annotation.</title>
        <authorList>
            <consortium name="The Broad Institute Genomics Platform"/>
            <consortium name="The Broad Institute Genome Sequencing Center for Infectious Disease"/>
            <person name="Wu L."/>
            <person name="Ma J."/>
        </authorList>
    </citation>
    <scope>NUCLEOTIDE SEQUENCE [LARGE SCALE GENOMIC DNA]</scope>
    <source>
        <strain evidence="3">JCM 9088</strain>
    </source>
</reference>
<accession>A0ABP6K859</accession>
<sequence length="138" mass="14794">MSTSQVVPHDPRSVPLGLRLTTRAAVVCAHLLAAQSPDRIRSVLERMKGGARPATLAEANSARETVLAVSLAAGGQQGCLARSLATVLLCRVRGQWPTWCVGVRTHPPFAAHAWIEAEGVLVGENAPADYFRRFFTVP</sequence>
<gene>
    <name evidence="2" type="ORF">GCM10010446_64460</name>
</gene>
<dbReference type="InterPro" id="IPR053521">
    <property type="entry name" value="McjB-like"/>
</dbReference>